<dbReference type="PANTHER" id="PTHR47245">
    <property type="entry name" value="PEPTIDYLPROLYL ISOMERASE"/>
    <property type="match status" value="1"/>
</dbReference>
<dbReference type="OrthoDB" id="9812372at2"/>
<organism evidence="7 8">
    <name type="scientific">Massilia eburnea</name>
    <dbReference type="NCBI Taxonomy" id="1776165"/>
    <lineage>
        <taxon>Bacteria</taxon>
        <taxon>Pseudomonadati</taxon>
        <taxon>Pseudomonadota</taxon>
        <taxon>Betaproteobacteria</taxon>
        <taxon>Burkholderiales</taxon>
        <taxon>Oxalobacteraceae</taxon>
        <taxon>Telluria group</taxon>
        <taxon>Massilia</taxon>
    </lineage>
</organism>
<dbReference type="EMBL" id="WNKX01000011">
    <property type="protein sequence ID" value="MTW12144.1"/>
    <property type="molecule type" value="Genomic_DNA"/>
</dbReference>
<keyword evidence="4 5" id="KW-0697">Rotamase</keyword>
<dbReference type="PANTHER" id="PTHR47245:SF2">
    <property type="entry name" value="PEPTIDYL-PROLYL CIS-TRANS ISOMERASE HP_0175-RELATED"/>
    <property type="match status" value="1"/>
</dbReference>
<feature type="domain" description="PpiC" evidence="6">
    <location>
        <begin position="274"/>
        <end position="355"/>
    </location>
</feature>
<dbReference type="PROSITE" id="PS50198">
    <property type="entry name" value="PPIC_PPIASE_2"/>
    <property type="match status" value="1"/>
</dbReference>
<evidence type="ECO:0000256" key="1">
    <source>
        <dbReference type="ARBA" id="ARBA00000971"/>
    </source>
</evidence>
<proteinExistence type="inferred from homology"/>
<dbReference type="InterPro" id="IPR050245">
    <property type="entry name" value="PrsA_foldase"/>
</dbReference>
<feature type="non-terminal residue" evidence="7">
    <location>
        <position position="1"/>
    </location>
</feature>
<comment type="caution">
    <text evidence="7">The sequence shown here is derived from an EMBL/GenBank/DDBJ whole genome shotgun (WGS) entry which is preliminary data.</text>
</comment>
<dbReference type="RefSeq" id="WP_155455081.1">
    <property type="nucleotide sequence ID" value="NZ_WNKX01000011.1"/>
</dbReference>
<dbReference type="SUPFAM" id="SSF54534">
    <property type="entry name" value="FKBP-like"/>
    <property type="match status" value="1"/>
</dbReference>
<dbReference type="EC" id="5.2.1.8" evidence="3"/>
<evidence type="ECO:0000256" key="4">
    <source>
        <dbReference type="ARBA" id="ARBA00023110"/>
    </source>
</evidence>
<dbReference type="Proteomes" id="UP000472320">
    <property type="component" value="Unassembled WGS sequence"/>
</dbReference>
<name>A0A6L6QJ96_9BURK</name>
<keyword evidence="5" id="KW-0413">Isomerase</keyword>
<evidence type="ECO:0000313" key="8">
    <source>
        <dbReference type="Proteomes" id="UP000472320"/>
    </source>
</evidence>
<dbReference type="InterPro" id="IPR000297">
    <property type="entry name" value="PPIase_PpiC"/>
</dbReference>
<gene>
    <name evidence="7" type="ORF">GM658_16185</name>
</gene>
<evidence type="ECO:0000259" key="6">
    <source>
        <dbReference type="PROSITE" id="PS50198"/>
    </source>
</evidence>
<evidence type="ECO:0000256" key="2">
    <source>
        <dbReference type="ARBA" id="ARBA00007656"/>
    </source>
</evidence>
<comment type="catalytic activity">
    <reaction evidence="1">
        <text>[protein]-peptidylproline (omega=180) = [protein]-peptidylproline (omega=0)</text>
        <dbReference type="Rhea" id="RHEA:16237"/>
        <dbReference type="Rhea" id="RHEA-COMP:10747"/>
        <dbReference type="Rhea" id="RHEA-COMP:10748"/>
        <dbReference type="ChEBI" id="CHEBI:83833"/>
        <dbReference type="ChEBI" id="CHEBI:83834"/>
        <dbReference type="EC" id="5.2.1.8"/>
    </reaction>
</comment>
<sequence>AAAAVAAPAAAPLAARIDGAPLYAATVDTLWLQRRASEPSLTRRAVLDDLIDARLLSARAGAAAPRAQATVAYTPDVVVEERLAAALNEVHGKEIAAAIKALPRASLESLVIAQAPMPKPRLDAIFSRSGAMLLEIALSEEQQAQAAKLEVLRYQLPGAKPASITLLDVYRRQNVQGRLALSQQAAGVATRQARHILGNAFVMHWASQRFGAGALADLRKAIADSEKLAALQQQYGVGMDTDAGSPVLNRLAQETSAEEIEKYYQQHQDQFTRMERVRARHIRLSDEAEAQRAVKALQGGASFAATARSMSRAADAARGGDLGWISADGSKDWLASLAFSQEPGKASAAIRAPVGPNEPGYWEIVLVEEREQGVHPPGSETVRYQACRMIALQKATQQLGEMKEQARRSARIDILEAQ</sequence>
<comment type="similarity">
    <text evidence="2">Belongs to the PpiC/parvulin rotamase family.</text>
</comment>
<protein>
    <recommendedName>
        <fullName evidence="3">peptidylprolyl isomerase</fullName>
        <ecNumber evidence="3">5.2.1.8</ecNumber>
    </recommendedName>
</protein>
<dbReference type="Gene3D" id="3.10.50.40">
    <property type="match status" value="1"/>
</dbReference>
<keyword evidence="8" id="KW-1185">Reference proteome</keyword>
<reference evidence="7 8" key="1">
    <citation type="submission" date="2019-11" db="EMBL/GenBank/DDBJ databases">
        <title>Type strains purchased from KCTC, JCM and DSMZ.</title>
        <authorList>
            <person name="Lu H."/>
        </authorList>
    </citation>
    <scope>NUCLEOTIDE SEQUENCE [LARGE SCALE GENOMIC DNA]</scope>
    <source>
        <strain evidence="7 8">JCM 31587</strain>
    </source>
</reference>
<evidence type="ECO:0000313" key="7">
    <source>
        <dbReference type="EMBL" id="MTW12144.1"/>
    </source>
</evidence>
<dbReference type="InterPro" id="IPR046357">
    <property type="entry name" value="PPIase_dom_sf"/>
</dbReference>
<evidence type="ECO:0000256" key="3">
    <source>
        <dbReference type="ARBA" id="ARBA00013194"/>
    </source>
</evidence>
<dbReference type="Pfam" id="PF13145">
    <property type="entry name" value="Rotamase_2"/>
    <property type="match status" value="1"/>
</dbReference>
<accession>A0A6L6QJ96</accession>
<evidence type="ECO:0000256" key="5">
    <source>
        <dbReference type="PROSITE-ProRule" id="PRU00278"/>
    </source>
</evidence>
<dbReference type="GO" id="GO:0003755">
    <property type="term" value="F:peptidyl-prolyl cis-trans isomerase activity"/>
    <property type="evidence" value="ECO:0007669"/>
    <property type="project" value="UniProtKB-KW"/>
</dbReference>
<dbReference type="AlphaFoldDB" id="A0A6L6QJ96"/>